<comment type="caution">
    <text evidence="2">The sequence shown here is derived from an EMBL/GenBank/DDBJ whole genome shotgun (WGS) entry which is preliminary data.</text>
</comment>
<sequence>MIHVRARAILCDVAQDKVAHFLKGSWTDLRTRSLYGRKAVSGGIDGNESLHCRMIDEANYRECDWDCSGTTASWRQASERQMEQRAFPSFLSLSLSLTFYPFLPFFLSLSQPSVNTRPTRYTRPQ</sequence>
<dbReference type="Proteomes" id="UP000218231">
    <property type="component" value="Unassembled WGS sequence"/>
</dbReference>
<name>A0A2A2KKH9_9BILA</name>
<keyword evidence="1" id="KW-0812">Transmembrane</keyword>
<evidence type="ECO:0000256" key="1">
    <source>
        <dbReference type="SAM" id="Phobius"/>
    </source>
</evidence>
<protein>
    <submittedName>
        <fullName evidence="2">Uncharacterized protein</fullName>
    </submittedName>
</protein>
<keyword evidence="1" id="KW-1133">Transmembrane helix</keyword>
<feature type="transmembrane region" description="Helical" evidence="1">
    <location>
        <begin position="90"/>
        <end position="109"/>
    </location>
</feature>
<proteinExistence type="predicted"/>
<reference evidence="2 3" key="1">
    <citation type="journal article" date="2017" name="Curr. Biol.">
        <title>Genome architecture and evolution of a unichromosomal asexual nematode.</title>
        <authorList>
            <person name="Fradin H."/>
            <person name="Zegar C."/>
            <person name="Gutwein M."/>
            <person name="Lucas J."/>
            <person name="Kovtun M."/>
            <person name="Corcoran D."/>
            <person name="Baugh L.R."/>
            <person name="Kiontke K."/>
            <person name="Gunsalus K."/>
            <person name="Fitch D.H."/>
            <person name="Piano F."/>
        </authorList>
    </citation>
    <scope>NUCLEOTIDE SEQUENCE [LARGE SCALE GENOMIC DNA]</scope>
    <source>
        <strain evidence="2">PF1309</strain>
    </source>
</reference>
<dbReference type="EMBL" id="LIAE01008340">
    <property type="protein sequence ID" value="PAV74380.1"/>
    <property type="molecule type" value="Genomic_DNA"/>
</dbReference>
<keyword evidence="3" id="KW-1185">Reference proteome</keyword>
<accession>A0A2A2KKH9</accession>
<keyword evidence="1" id="KW-0472">Membrane</keyword>
<dbReference type="AlphaFoldDB" id="A0A2A2KKH9"/>
<gene>
    <name evidence="2" type="ORF">WR25_07937</name>
</gene>
<organism evidence="2 3">
    <name type="scientific">Diploscapter pachys</name>
    <dbReference type="NCBI Taxonomy" id="2018661"/>
    <lineage>
        <taxon>Eukaryota</taxon>
        <taxon>Metazoa</taxon>
        <taxon>Ecdysozoa</taxon>
        <taxon>Nematoda</taxon>
        <taxon>Chromadorea</taxon>
        <taxon>Rhabditida</taxon>
        <taxon>Rhabditina</taxon>
        <taxon>Rhabditomorpha</taxon>
        <taxon>Rhabditoidea</taxon>
        <taxon>Rhabditidae</taxon>
        <taxon>Diploscapter</taxon>
    </lineage>
</organism>
<evidence type="ECO:0000313" key="3">
    <source>
        <dbReference type="Proteomes" id="UP000218231"/>
    </source>
</evidence>
<evidence type="ECO:0000313" key="2">
    <source>
        <dbReference type="EMBL" id="PAV74380.1"/>
    </source>
</evidence>